<comment type="catalytic activity">
    <reaction evidence="1">
        <text>[E2 ubiquitin-conjugating enzyme]-S-ubiquitinyl-L-cysteine + [acceptor protein]-L-lysine = [E2 ubiquitin-conjugating enzyme]-L-cysteine + [acceptor protein]-N(6)-ubiquitinyl-L-lysine.</text>
        <dbReference type="EC" id="2.3.2.31"/>
    </reaction>
</comment>
<evidence type="ECO:0000256" key="9">
    <source>
        <dbReference type="SAM" id="MobiDB-lite"/>
    </source>
</evidence>
<keyword evidence="5" id="KW-0677">Repeat</keyword>
<organism evidence="11 12">
    <name type="scientific">Acrodontium crateriforme</name>
    <dbReference type="NCBI Taxonomy" id="150365"/>
    <lineage>
        <taxon>Eukaryota</taxon>
        <taxon>Fungi</taxon>
        <taxon>Dikarya</taxon>
        <taxon>Ascomycota</taxon>
        <taxon>Pezizomycotina</taxon>
        <taxon>Dothideomycetes</taxon>
        <taxon>Dothideomycetidae</taxon>
        <taxon>Mycosphaerellales</taxon>
        <taxon>Teratosphaeriaceae</taxon>
        <taxon>Acrodontium</taxon>
    </lineage>
</organism>
<feature type="compositionally biased region" description="Basic and acidic residues" evidence="9">
    <location>
        <begin position="127"/>
        <end position="140"/>
    </location>
</feature>
<dbReference type="GO" id="GO:0016567">
    <property type="term" value="P:protein ubiquitination"/>
    <property type="evidence" value="ECO:0007669"/>
    <property type="project" value="InterPro"/>
</dbReference>
<feature type="compositionally biased region" description="Low complexity" evidence="9">
    <location>
        <begin position="107"/>
        <end position="120"/>
    </location>
</feature>
<dbReference type="PANTHER" id="PTHR11685">
    <property type="entry name" value="RBR FAMILY RING FINGER AND IBR DOMAIN-CONTAINING"/>
    <property type="match status" value="1"/>
</dbReference>
<sequence>MPSASVGGYGRRSAVSVRSRRSNGSIRSRPKKASVDEPLVKKPDVEELRKIKATYFGGARDTPRTDIQHDTATSTRLVGRESDRQRKKRHPPGIASKSRLIKKGPTSSSRSASDYVSDRSQPVLESRSNDQDDVLRDMGRRQVPRYHSARPISLSTLAEDDENQDFEEVTPDDSISVVAERQYSLYPRTKAYNPSKLGPMAERPTGRLLASTPRKTAKHSGGLLANLFKRSPPSERPSSPRLVDCLTCGADDVRVTRSTKLECGHRMCHPCLKHVFAMSVKDAAHMPPTCCTEKQIPLKHVDKLFDVKFKTLWNRKYQEYHTKNRIYCPSRRCGEWINPSQIHISGSRKYAACPRCKTKVCVLCNNKMHKSGECPKDPETAELIAQAKKHGWQRCYNCSTMVELEEGCNHMTCRCMAEFCMVCGSEWKTCSCSWFNYTTVSAADRFEEMRIPEPVQHRLHRDGGPGSTAQRSDRSIPRAMRRELQTGRREQDNDAELARRLQFASLLGQGREMSQARSAPATTFGLGNAAPHHMNENFVTVPANVTMSTFGDANMGRRGERASGRKKPAKRIGGRPADRGLVPNFLGEESVLGVPT</sequence>
<dbReference type="PROSITE" id="PS00518">
    <property type="entry name" value="ZF_RING_1"/>
    <property type="match status" value="1"/>
</dbReference>
<keyword evidence="7" id="KW-0833">Ubl conjugation pathway</keyword>
<keyword evidence="4" id="KW-0479">Metal-binding</keyword>
<feature type="region of interest" description="Disordered" evidence="9">
    <location>
        <begin position="550"/>
        <end position="581"/>
    </location>
</feature>
<dbReference type="InterPro" id="IPR031127">
    <property type="entry name" value="E3_UB_ligase_RBR"/>
</dbReference>
<proteinExistence type="predicted"/>
<dbReference type="EMBL" id="CP138586">
    <property type="protein sequence ID" value="WPH01962.1"/>
    <property type="molecule type" value="Genomic_DNA"/>
</dbReference>
<dbReference type="EC" id="2.3.2.31" evidence="2"/>
<evidence type="ECO:0000259" key="10">
    <source>
        <dbReference type="PROSITE" id="PS51873"/>
    </source>
</evidence>
<feature type="region of interest" description="Disordered" evidence="9">
    <location>
        <begin position="1"/>
        <end position="171"/>
    </location>
</feature>
<protein>
    <recommendedName>
        <fullName evidence="2">RBR-type E3 ubiquitin transferase</fullName>
        <ecNumber evidence="2">2.3.2.31</ecNumber>
    </recommendedName>
</protein>
<feature type="compositionally biased region" description="Acidic residues" evidence="9">
    <location>
        <begin position="158"/>
        <end position="171"/>
    </location>
</feature>
<evidence type="ECO:0000313" key="12">
    <source>
        <dbReference type="Proteomes" id="UP001303373"/>
    </source>
</evidence>
<dbReference type="Proteomes" id="UP001303373">
    <property type="component" value="Chromosome 7"/>
</dbReference>
<dbReference type="SUPFAM" id="SSF57850">
    <property type="entry name" value="RING/U-box"/>
    <property type="match status" value="1"/>
</dbReference>
<evidence type="ECO:0000256" key="6">
    <source>
        <dbReference type="ARBA" id="ARBA00022771"/>
    </source>
</evidence>
<feature type="region of interest" description="Disordered" evidence="9">
    <location>
        <begin position="455"/>
        <end position="478"/>
    </location>
</feature>
<feature type="compositionally biased region" description="Basic residues" evidence="9">
    <location>
        <begin position="564"/>
        <end position="573"/>
    </location>
</feature>
<dbReference type="Gene3D" id="1.20.120.1750">
    <property type="match status" value="1"/>
</dbReference>
<dbReference type="AlphaFoldDB" id="A0AAQ3M4Y2"/>
<evidence type="ECO:0000256" key="5">
    <source>
        <dbReference type="ARBA" id="ARBA00022737"/>
    </source>
</evidence>
<dbReference type="InterPro" id="IPR044066">
    <property type="entry name" value="TRIAD_supradom"/>
</dbReference>
<dbReference type="InterPro" id="IPR002867">
    <property type="entry name" value="IBR_dom"/>
</dbReference>
<evidence type="ECO:0000256" key="4">
    <source>
        <dbReference type="ARBA" id="ARBA00022723"/>
    </source>
</evidence>
<keyword evidence="8" id="KW-0862">Zinc</keyword>
<reference evidence="11 12" key="1">
    <citation type="submission" date="2023-11" db="EMBL/GenBank/DDBJ databases">
        <title>An acidophilic fungus is an integral part of prey digestion in a carnivorous sundew plant.</title>
        <authorList>
            <person name="Tsai I.J."/>
        </authorList>
    </citation>
    <scope>NUCLEOTIDE SEQUENCE [LARGE SCALE GENOMIC DNA]</scope>
    <source>
        <strain evidence="11">169a</strain>
    </source>
</reference>
<evidence type="ECO:0000256" key="3">
    <source>
        <dbReference type="ARBA" id="ARBA00022679"/>
    </source>
</evidence>
<feature type="compositionally biased region" description="Low complexity" evidence="9">
    <location>
        <begin position="11"/>
        <end position="27"/>
    </location>
</feature>
<dbReference type="Pfam" id="PF01485">
    <property type="entry name" value="IBR"/>
    <property type="match status" value="1"/>
</dbReference>
<evidence type="ECO:0000256" key="2">
    <source>
        <dbReference type="ARBA" id="ARBA00012251"/>
    </source>
</evidence>
<feature type="compositionally biased region" description="Basic and acidic residues" evidence="9">
    <location>
        <begin position="33"/>
        <end position="50"/>
    </location>
</feature>
<dbReference type="CDD" id="cd22584">
    <property type="entry name" value="Rcat_RBR_unk"/>
    <property type="match status" value="1"/>
</dbReference>
<evidence type="ECO:0000256" key="1">
    <source>
        <dbReference type="ARBA" id="ARBA00001798"/>
    </source>
</evidence>
<dbReference type="GO" id="GO:0008270">
    <property type="term" value="F:zinc ion binding"/>
    <property type="evidence" value="ECO:0007669"/>
    <property type="project" value="UniProtKB-KW"/>
</dbReference>
<keyword evidence="3" id="KW-0808">Transferase</keyword>
<dbReference type="GO" id="GO:0061630">
    <property type="term" value="F:ubiquitin protein ligase activity"/>
    <property type="evidence" value="ECO:0007669"/>
    <property type="project" value="UniProtKB-EC"/>
</dbReference>
<evidence type="ECO:0000256" key="7">
    <source>
        <dbReference type="ARBA" id="ARBA00022786"/>
    </source>
</evidence>
<keyword evidence="12" id="KW-1185">Reference proteome</keyword>
<dbReference type="InterPro" id="IPR017907">
    <property type="entry name" value="Znf_RING_CS"/>
</dbReference>
<dbReference type="PROSITE" id="PS51873">
    <property type="entry name" value="TRIAD"/>
    <property type="match status" value="1"/>
</dbReference>
<accession>A0AAQ3M4Y2</accession>
<keyword evidence="6" id="KW-0863">Zinc-finger</keyword>
<evidence type="ECO:0000313" key="11">
    <source>
        <dbReference type="EMBL" id="WPH01962.1"/>
    </source>
</evidence>
<feature type="domain" description="RING-type" evidence="10">
    <location>
        <begin position="241"/>
        <end position="441"/>
    </location>
</feature>
<name>A0AAQ3M4Y2_9PEZI</name>
<gene>
    <name evidence="11" type="ORF">R9X50_00481600</name>
</gene>
<dbReference type="CDD" id="cd20335">
    <property type="entry name" value="BRcat_RBR"/>
    <property type="match status" value="1"/>
</dbReference>
<evidence type="ECO:0000256" key="8">
    <source>
        <dbReference type="ARBA" id="ARBA00022833"/>
    </source>
</evidence>